<dbReference type="KEGG" id="lmat:92513223"/>
<evidence type="ECO:0000256" key="1">
    <source>
        <dbReference type="ARBA" id="ARBA00001946"/>
    </source>
</evidence>
<evidence type="ECO:0000256" key="2">
    <source>
        <dbReference type="ARBA" id="ARBA00022723"/>
    </source>
</evidence>
<protein>
    <recommendedName>
        <fullName evidence="8">Haloacid dehalogenase-like hydrolase-like protein</fullName>
    </recommendedName>
</protein>
<dbReference type="InterPro" id="IPR006379">
    <property type="entry name" value="HAD-SF_hydro_IIB"/>
</dbReference>
<proteinExistence type="inferred from homology"/>
<evidence type="ECO:0000313" key="7">
    <source>
        <dbReference type="Proteomes" id="UP000673552"/>
    </source>
</evidence>
<evidence type="ECO:0000256" key="3">
    <source>
        <dbReference type="ARBA" id="ARBA00022801"/>
    </source>
</evidence>
<comment type="cofactor">
    <cofactor evidence="1">
        <name>Mg(2+)</name>
        <dbReference type="ChEBI" id="CHEBI:18420"/>
    </cofactor>
</comment>
<reference evidence="6 7" key="1">
    <citation type="submission" date="2021-03" db="EMBL/GenBank/DDBJ databases">
        <title>Leishmania (Mundinia) martiniquensis Genome sequencing and assembly.</title>
        <authorList>
            <person name="Almutairi H."/>
            <person name="Gatherer D."/>
        </authorList>
    </citation>
    <scope>NUCLEOTIDE SEQUENCE [LARGE SCALE GENOMIC DNA]</scope>
    <source>
        <strain evidence="6">LSCM1</strain>
    </source>
</reference>
<dbReference type="SFLD" id="SFLDS00003">
    <property type="entry name" value="Haloacid_Dehalogenase"/>
    <property type="match status" value="1"/>
</dbReference>
<dbReference type="GO" id="GO:0046872">
    <property type="term" value="F:metal ion binding"/>
    <property type="evidence" value="ECO:0007669"/>
    <property type="project" value="UniProtKB-KW"/>
</dbReference>
<gene>
    <name evidence="6" type="ORF">LSCM1_03159</name>
</gene>
<dbReference type="Gene3D" id="3.40.50.1000">
    <property type="entry name" value="HAD superfamily/HAD-like"/>
    <property type="match status" value="1"/>
</dbReference>
<dbReference type="AlphaFoldDB" id="A0A836KFK2"/>
<keyword evidence="7" id="KW-1185">Reference proteome</keyword>
<dbReference type="Proteomes" id="UP000673552">
    <property type="component" value="Chromosome 28"/>
</dbReference>
<evidence type="ECO:0000313" key="6">
    <source>
        <dbReference type="EMBL" id="KAG5474379.1"/>
    </source>
</evidence>
<dbReference type="InterPro" id="IPR023214">
    <property type="entry name" value="HAD_sf"/>
</dbReference>
<dbReference type="RefSeq" id="XP_067177321.1">
    <property type="nucleotide sequence ID" value="XM_067320711.1"/>
</dbReference>
<keyword evidence="4" id="KW-0460">Magnesium</keyword>
<dbReference type="GO" id="GO:0016787">
    <property type="term" value="F:hydrolase activity"/>
    <property type="evidence" value="ECO:0007669"/>
    <property type="project" value="UniProtKB-KW"/>
</dbReference>
<keyword evidence="3" id="KW-0378">Hydrolase</keyword>
<dbReference type="Gene3D" id="3.30.1240.10">
    <property type="match status" value="1"/>
</dbReference>
<dbReference type="OrthoDB" id="27226at2759"/>
<comment type="caution">
    <text evidence="6">The sequence shown here is derived from an EMBL/GenBank/DDBJ whole genome shotgun (WGS) entry which is preliminary data.</text>
</comment>
<dbReference type="SFLD" id="SFLDG01140">
    <property type="entry name" value="C2.B:_Phosphomannomutase_and_P"/>
    <property type="match status" value="1"/>
</dbReference>
<dbReference type="PANTHER" id="PTHR47267">
    <property type="match status" value="1"/>
</dbReference>
<sequence length="302" mass="33439">MALPKIKAVFVDMDGTLFDSRHVVRHRTVKVLHALRQRRVAFIVATGRPFPDVFGNLAKATLHPDFVITSNGARIHDGQHNTVFECDMDAESVCRLFQLSPHLTDEGVVDPTVPARRILFNVNCKDRWLTNECIEEVRAAFHPAFVYEKTDPMAQTAKTLQGTHSIWIRGAHEDLICVKKYIDRELSNEISCTFALPHILDCFAKGINKGVALDKVCRCLGIAHKETVAFGDGMNDMEMLQAAGQAFVMANAQAMVKRAAVGLLVIRSNDEEGVALKLEELLAANAFTSCSRNRDPEALPSA</sequence>
<name>A0A836KFK2_9TRYP</name>
<dbReference type="Pfam" id="PF08282">
    <property type="entry name" value="Hydrolase_3"/>
    <property type="match status" value="1"/>
</dbReference>
<organism evidence="6 7">
    <name type="scientific">Leishmania martiniquensis</name>
    <dbReference type="NCBI Taxonomy" id="1580590"/>
    <lineage>
        <taxon>Eukaryota</taxon>
        <taxon>Discoba</taxon>
        <taxon>Euglenozoa</taxon>
        <taxon>Kinetoplastea</taxon>
        <taxon>Metakinetoplastina</taxon>
        <taxon>Trypanosomatida</taxon>
        <taxon>Trypanosomatidae</taxon>
        <taxon>Leishmaniinae</taxon>
        <taxon>Leishmania</taxon>
    </lineage>
</organism>
<comment type="similarity">
    <text evidence="5">Belongs to the HAD-like hydrolase superfamily. Cof family.</text>
</comment>
<dbReference type="PANTHER" id="PTHR47267:SF5">
    <property type="entry name" value="DEHALOGENASE-LIKE HYDROLASE, PUTATIVE-RELATED"/>
    <property type="match status" value="1"/>
</dbReference>
<dbReference type="SUPFAM" id="SSF56784">
    <property type="entry name" value="HAD-like"/>
    <property type="match status" value="1"/>
</dbReference>
<evidence type="ECO:0000256" key="4">
    <source>
        <dbReference type="ARBA" id="ARBA00022842"/>
    </source>
</evidence>
<evidence type="ECO:0008006" key="8">
    <source>
        <dbReference type="Google" id="ProtNLM"/>
    </source>
</evidence>
<dbReference type="NCBIfam" id="TIGR01484">
    <property type="entry name" value="HAD-SF-IIB"/>
    <property type="match status" value="1"/>
</dbReference>
<accession>A0A836KFK2</accession>
<keyword evidence="2" id="KW-0479">Metal-binding</keyword>
<evidence type="ECO:0000256" key="5">
    <source>
        <dbReference type="ARBA" id="ARBA00034778"/>
    </source>
</evidence>
<dbReference type="EMBL" id="JAFEUZ010000028">
    <property type="protein sequence ID" value="KAG5474379.1"/>
    <property type="molecule type" value="Genomic_DNA"/>
</dbReference>
<dbReference type="GeneID" id="92513223"/>
<dbReference type="InterPro" id="IPR036412">
    <property type="entry name" value="HAD-like_sf"/>
</dbReference>